<proteinExistence type="predicted"/>
<protein>
    <submittedName>
        <fullName evidence="2">Uncharacterized protein</fullName>
    </submittedName>
</protein>
<keyword evidence="1" id="KW-1133">Transmembrane helix</keyword>
<accession>A0A7Y9PI19</accession>
<gene>
    <name evidence="2" type="ORF">HDF17_002435</name>
</gene>
<keyword evidence="1" id="KW-0472">Membrane</keyword>
<feature type="transmembrane region" description="Helical" evidence="1">
    <location>
        <begin position="20"/>
        <end position="44"/>
    </location>
</feature>
<feature type="transmembrane region" description="Helical" evidence="1">
    <location>
        <begin position="138"/>
        <end position="161"/>
    </location>
</feature>
<dbReference type="AlphaFoldDB" id="A0A7Y9PI19"/>
<name>A0A7Y9PI19_9BACT</name>
<evidence type="ECO:0000313" key="2">
    <source>
        <dbReference type="EMBL" id="NYF80115.1"/>
    </source>
</evidence>
<keyword evidence="1" id="KW-0812">Transmembrane</keyword>
<dbReference type="EMBL" id="JACCCW010000002">
    <property type="protein sequence ID" value="NYF80115.1"/>
    <property type="molecule type" value="Genomic_DNA"/>
</dbReference>
<comment type="caution">
    <text evidence="2">The sequence shown here is derived from an EMBL/GenBank/DDBJ whole genome shotgun (WGS) entry which is preliminary data.</text>
</comment>
<dbReference type="Proteomes" id="UP000589520">
    <property type="component" value="Unassembled WGS sequence"/>
</dbReference>
<evidence type="ECO:0000313" key="3">
    <source>
        <dbReference type="Proteomes" id="UP000589520"/>
    </source>
</evidence>
<reference evidence="2 3" key="1">
    <citation type="submission" date="2020-07" db="EMBL/GenBank/DDBJ databases">
        <title>Genomic Encyclopedia of Type Strains, Phase IV (KMG-V): Genome sequencing to study the core and pangenomes of soil and plant-associated prokaryotes.</title>
        <authorList>
            <person name="Whitman W."/>
        </authorList>
    </citation>
    <scope>NUCLEOTIDE SEQUENCE [LARGE SCALE GENOMIC DNA]</scope>
    <source>
        <strain evidence="2 3">X4EP2</strain>
    </source>
</reference>
<dbReference type="RefSeq" id="WP_179491255.1">
    <property type="nucleotide sequence ID" value="NZ_JACCCW010000002.1"/>
</dbReference>
<feature type="transmembrane region" description="Helical" evidence="1">
    <location>
        <begin position="50"/>
        <end position="70"/>
    </location>
</feature>
<organism evidence="2 3">
    <name type="scientific">Granulicella arctica</name>
    <dbReference type="NCBI Taxonomy" id="940613"/>
    <lineage>
        <taxon>Bacteria</taxon>
        <taxon>Pseudomonadati</taxon>
        <taxon>Acidobacteriota</taxon>
        <taxon>Terriglobia</taxon>
        <taxon>Terriglobales</taxon>
        <taxon>Acidobacteriaceae</taxon>
        <taxon>Granulicella</taxon>
    </lineage>
</organism>
<keyword evidence="3" id="KW-1185">Reference proteome</keyword>
<evidence type="ECO:0000256" key="1">
    <source>
        <dbReference type="SAM" id="Phobius"/>
    </source>
</evidence>
<sequence>MTDASPTIAQQRPHPKPLAVATLAGVGLFLVACAVVSLCGAFSSGERLRFRLLLIALAAVSLFLPGWFAFASLRLKWTTGQWTLTPEERRLAHLNRIAKEKSLRTLRFASSAAFRNVTDGIMVVLATINVWLQVRQGIYVFQVIIVVISSAVAASSLWRLLRRYWAAPES</sequence>